<dbReference type="EMBL" id="JBHRYJ010000004">
    <property type="protein sequence ID" value="MFC3677435.1"/>
    <property type="molecule type" value="Genomic_DNA"/>
</dbReference>
<keyword evidence="6" id="KW-0732">Signal</keyword>
<keyword evidence="1 4" id="KW-0349">Heme</keyword>
<feature type="domain" description="Cytochrome c" evidence="7">
    <location>
        <begin position="364"/>
        <end position="496"/>
    </location>
</feature>
<dbReference type="PIRSF" id="PIRSF028099">
    <property type="entry name" value="DUF1111"/>
    <property type="match status" value="1"/>
</dbReference>
<sequence length="496" mass="52763">MSQFLAIGAALALVLLTVPTGAAQTLAAGQTLAGGTAAGAATAAFVPGEDRPGGAATTDKTRDRSVFSQPSANMGFEKELDFKVGNGVFRKLWTSAPSSTTSSDGLGPLYNARSCQSCHLKDGRGHVPVADEAPVSLFLRLSVPPATDAQRAALASLRELSIPEPVYGSQLQTFSVQGVLAEGGFHIRYTDEPVTLAGGETVVVRRPAYDIDGLNYGPLDPHVMVSPRLTPPMIGLGLLEMIPEADILAHADPEDLNRDGIAGRPNRVWSAAEGKVALGRFGWKAGMASIPDQTATAFAGDIGLSTDLLPQSHGDCMPAQQDCMAAPVGDDPAEHVEVPRKLFDLVVFYARNLAVPARPGARAPAVLRGKQRFAEAGCAACHVPQFVTGQDPARPELSGQTIWPYTDLLLHDMGEGLADHRPEGLADGRQWRTPPLWGIGLTRTVSGHENLLHDGRARDVLEAILWHDGEAAPARRKVMQMSRQDRQDLLAFIRSL</sequence>
<name>A0ABV7VIW0_9PROT</name>
<dbReference type="InterPro" id="IPR051395">
    <property type="entry name" value="Cytochrome_c_Peroxidase/MauG"/>
</dbReference>
<dbReference type="PANTHER" id="PTHR30600">
    <property type="entry name" value="CYTOCHROME C PEROXIDASE-RELATED"/>
    <property type="match status" value="1"/>
</dbReference>
<gene>
    <name evidence="8" type="ORF">ACFOOQ_17915</name>
</gene>
<evidence type="ECO:0000256" key="3">
    <source>
        <dbReference type="ARBA" id="ARBA00023004"/>
    </source>
</evidence>
<dbReference type="InterPro" id="IPR010538">
    <property type="entry name" value="DHOR"/>
</dbReference>
<evidence type="ECO:0000313" key="8">
    <source>
        <dbReference type="EMBL" id="MFC3677435.1"/>
    </source>
</evidence>
<keyword evidence="2 4" id="KW-0479">Metal-binding</keyword>
<dbReference type="PANTHER" id="PTHR30600:SF4">
    <property type="entry name" value="CYTOCHROME C DOMAIN-CONTAINING PROTEIN"/>
    <property type="match status" value="1"/>
</dbReference>
<feature type="region of interest" description="Disordered" evidence="5">
    <location>
        <begin position="45"/>
        <end position="66"/>
    </location>
</feature>
<evidence type="ECO:0000256" key="5">
    <source>
        <dbReference type="SAM" id="MobiDB-lite"/>
    </source>
</evidence>
<dbReference type="Proteomes" id="UP001595711">
    <property type="component" value="Unassembled WGS sequence"/>
</dbReference>
<dbReference type="RefSeq" id="WP_379728976.1">
    <property type="nucleotide sequence ID" value="NZ_JBHRYJ010000004.1"/>
</dbReference>
<keyword evidence="3 4" id="KW-0408">Iron</keyword>
<accession>A0ABV7VIW0</accession>
<dbReference type="InterPro" id="IPR009056">
    <property type="entry name" value="Cyt_c-like_dom"/>
</dbReference>
<organism evidence="8 9">
    <name type="scientific">Ferrovibrio xuzhouensis</name>
    <dbReference type="NCBI Taxonomy" id="1576914"/>
    <lineage>
        <taxon>Bacteria</taxon>
        <taxon>Pseudomonadati</taxon>
        <taxon>Pseudomonadota</taxon>
        <taxon>Alphaproteobacteria</taxon>
        <taxon>Rhodospirillales</taxon>
        <taxon>Rhodospirillaceae</taxon>
        <taxon>Ferrovibrio</taxon>
    </lineage>
</organism>
<protein>
    <submittedName>
        <fullName evidence="8">Di-heme oxidoredictase family protein</fullName>
    </submittedName>
</protein>
<feature type="chain" id="PRO_5046752195" evidence="6">
    <location>
        <begin position="23"/>
        <end position="496"/>
    </location>
</feature>
<evidence type="ECO:0000313" key="9">
    <source>
        <dbReference type="Proteomes" id="UP001595711"/>
    </source>
</evidence>
<evidence type="ECO:0000256" key="2">
    <source>
        <dbReference type="ARBA" id="ARBA00022723"/>
    </source>
</evidence>
<keyword evidence="9" id="KW-1185">Reference proteome</keyword>
<dbReference type="InterPro" id="IPR036909">
    <property type="entry name" value="Cyt_c-like_dom_sf"/>
</dbReference>
<evidence type="ECO:0000256" key="1">
    <source>
        <dbReference type="ARBA" id="ARBA00022617"/>
    </source>
</evidence>
<feature type="signal peptide" evidence="6">
    <location>
        <begin position="1"/>
        <end position="22"/>
    </location>
</feature>
<reference evidence="9" key="1">
    <citation type="journal article" date="2019" name="Int. J. Syst. Evol. Microbiol.">
        <title>The Global Catalogue of Microorganisms (GCM) 10K type strain sequencing project: providing services to taxonomists for standard genome sequencing and annotation.</title>
        <authorList>
            <consortium name="The Broad Institute Genomics Platform"/>
            <consortium name="The Broad Institute Genome Sequencing Center for Infectious Disease"/>
            <person name="Wu L."/>
            <person name="Ma J."/>
        </authorList>
    </citation>
    <scope>NUCLEOTIDE SEQUENCE [LARGE SCALE GENOMIC DNA]</scope>
    <source>
        <strain evidence="9">KCTC 42182</strain>
    </source>
</reference>
<evidence type="ECO:0000256" key="6">
    <source>
        <dbReference type="SAM" id="SignalP"/>
    </source>
</evidence>
<dbReference type="SUPFAM" id="SSF46626">
    <property type="entry name" value="Cytochrome c"/>
    <property type="match status" value="1"/>
</dbReference>
<dbReference type="Gene3D" id="1.10.760.10">
    <property type="entry name" value="Cytochrome c-like domain"/>
    <property type="match status" value="1"/>
</dbReference>
<dbReference type="PROSITE" id="PS51007">
    <property type="entry name" value="CYTC"/>
    <property type="match status" value="1"/>
</dbReference>
<comment type="caution">
    <text evidence="8">The sequence shown here is derived from an EMBL/GenBank/DDBJ whole genome shotgun (WGS) entry which is preliminary data.</text>
</comment>
<dbReference type="Pfam" id="PF06537">
    <property type="entry name" value="DHOR"/>
    <property type="match status" value="1"/>
</dbReference>
<evidence type="ECO:0000256" key="4">
    <source>
        <dbReference type="PROSITE-ProRule" id="PRU00433"/>
    </source>
</evidence>
<evidence type="ECO:0000259" key="7">
    <source>
        <dbReference type="PROSITE" id="PS51007"/>
    </source>
</evidence>
<proteinExistence type="predicted"/>